<feature type="region of interest" description="Disordered" evidence="1">
    <location>
        <begin position="68"/>
        <end position="89"/>
    </location>
</feature>
<dbReference type="GeneTree" id="ENSGT00940000164945"/>
<protein>
    <submittedName>
        <fullName evidence="3">Uncharacterized protein</fullName>
    </submittedName>
</protein>
<evidence type="ECO:0000256" key="2">
    <source>
        <dbReference type="SAM" id="Phobius"/>
    </source>
</evidence>
<keyword evidence="2" id="KW-0472">Membrane</keyword>
<name>A0A9J8BP98_CYPCA</name>
<accession>A0A9J8BP98</accession>
<feature type="transmembrane region" description="Helical" evidence="2">
    <location>
        <begin position="244"/>
        <end position="269"/>
    </location>
</feature>
<keyword evidence="2" id="KW-1133">Transmembrane helix</keyword>
<dbReference type="Proteomes" id="UP001108240">
    <property type="component" value="Unplaced"/>
</dbReference>
<sequence length="609" mass="70448">MHRYTVINLLNILFTLQIYIQFYYKPNLIHLISQPPVYNQPEQIEEQLEESLALDVSLLSIEPQSDKKDLSFQPLSSTSTSTTNSEEEECEMHWKQKKWIVNEPNVMELFKRCQECGSVITKTAKATVGSVLRVHWECEKKHKGKWSSCSDVRGMPANNLLVSACTLFTGATYTDIADWATLLNLQIPHKTTYFDIQSSYLIPVIDEEYKEQQKAAMNDLHLQTELCNPVHLSGDGRSDRQVNVVIFIFLTIFKKIFLTSFVLVVLLALDFSAKYNTYSFMDDTTDKIVHFELVQVTEASSSVAMEPVGFKRAVNTIQEQGIKIDVLTTDRSPSIRKIMRVEYPNIHHEFDIWHVVKGLSKKLCSMSRYKDNRELQPWTRSICNHLWYCSATCGGDPDELIENWKSILYHITGVHSWFKEGKQKKCVHNDLSPEQQRRKKWLGKDSRAFHTLQSLVLDKGLEKDLRQMALFKHTGQLEVFHSVLLKYCPKNLHFHYASMVARTQLAILDHNENVGRQQATTTTGASRYKVVFPKHTKEWVAKTIFTQTTQKFRESLVEKVVQRRLDTSVVYKESSCRLTHHHPLPQNIALTPRPDKQEVIAKRLSRFGH</sequence>
<dbReference type="PANTHER" id="PTHR31751">
    <property type="entry name" value="SI:CH211-108C17.2-RELATED-RELATED"/>
    <property type="match status" value="1"/>
</dbReference>
<reference evidence="3" key="2">
    <citation type="submission" date="2025-09" db="UniProtKB">
        <authorList>
            <consortium name="Ensembl"/>
        </authorList>
    </citation>
    <scope>IDENTIFICATION</scope>
</reference>
<evidence type="ECO:0000313" key="4">
    <source>
        <dbReference type="Proteomes" id="UP001108240"/>
    </source>
</evidence>
<dbReference type="Ensembl" id="ENSCCRT00000115463.1">
    <property type="protein sequence ID" value="ENSCCRP00000159127.1"/>
    <property type="gene ID" value="ENSCCRG00000006987.2"/>
</dbReference>
<dbReference type="PANTHER" id="PTHR31751:SF42">
    <property type="entry name" value="PROTEIN CBG10204"/>
    <property type="match status" value="1"/>
</dbReference>
<evidence type="ECO:0000313" key="3">
    <source>
        <dbReference type="Ensembl" id="ENSCCRP00000159127.1"/>
    </source>
</evidence>
<keyword evidence="4" id="KW-1185">Reference proteome</keyword>
<evidence type="ECO:0000256" key="1">
    <source>
        <dbReference type="SAM" id="MobiDB-lite"/>
    </source>
</evidence>
<dbReference type="AlphaFoldDB" id="A0A9J8BP98"/>
<proteinExistence type="predicted"/>
<dbReference type="OMA" id="FREYLMA"/>
<reference evidence="3" key="1">
    <citation type="submission" date="2025-08" db="UniProtKB">
        <authorList>
            <consortium name="Ensembl"/>
        </authorList>
    </citation>
    <scope>IDENTIFICATION</scope>
</reference>
<keyword evidence="2" id="KW-0812">Transmembrane</keyword>
<organism evidence="3 4">
    <name type="scientific">Cyprinus carpio carpio</name>
    <dbReference type="NCBI Taxonomy" id="630221"/>
    <lineage>
        <taxon>Eukaryota</taxon>
        <taxon>Metazoa</taxon>
        <taxon>Chordata</taxon>
        <taxon>Craniata</taxon>
        <taxon>Vertebrata</taxon>
        <taxon>Euteleostomi</taxon>
        <taxon>Actinopterygii</taxon>
        <taxon>Neopterygii</taxon>
        <taxon>Teleostei</taxon>
        <taxon>Ostariophysi</taxon>
        <taxon>Cypriniformes</taxon>
        <taxon>Cyprinidae</taxon>
        <taxon>Cyprininae</taxon>
        <taxon>Cyprinus</taxon>
    </lineage>
</organism>